<feature type="binding site" evidence="7">
    <location>
        <position position="282"/>
    </location>
    <ligand>
        <name>N(1)-(5-phospho-beta-D-ribosyl)glycinamide</name>
        <dbReference type="ChEBI" id="CHEBI:143788"/>
    </ligand>
</feature>
<comment type="similarity">
    <text evidence="7">Belongs to the PurK/PurT family.</text>
</comment>
<organism evidence="9 10">
    <name type="scientific">Pontixanthobacter aestiaquae</name>
    <dbReference type="NCBI Taxonomy" id="1509367"/>
    <lineage>
        <taxon>Bacteria</taxon>
        <taxon>Pseudomonadati</taxon>
        <taxon>Pseudomonadota</taxon>
        <taxon>Alphaproteobacteria</taxon>
        <taxon>Sphingomonadales</taxon>
        <taxon>Erythrobacteraceae</taxon>
        <taxon>Pontixanthobacter</taxon>
    </lineage>
</organism>
<dbReference type="InterPro" id="IPR011761">
    <property type="entry name" value="ATP-grasp"/>
</dbReference>
<comment type="pathway">
    <text evidence="7">Purine metabolism; IMP biosynthesis via de novo pathway; N(2)-formyl-N(1)-(5-phospho-D-ribosyl)glycinamide from N(1)-(5-phospho-D-ribosyl)glycinamide (formate route): step 1/1.</text>
</comment>
<feature type="binding site" evidence="7">
    <location>
        <position position="74"/>
    </location>
    <ligand>
        <name>N(1)-(5-phospho-beta-D-ribosyl)glycinamide</name>
        <dbReference type="ChEBI" id="CHEBI:143788"/>
    </ligand>
</feature>
<evidence type="ECO:0000313" key="9">
    <source>
        <dbReference type="EMBL" id="MXO81835.1"/>
    </source>
</evidence>
<dbReference type="Proteomes" id="UP000460290">
    <property type="component" value="Unassembled WGS sequence"/>
</dbReference>
<dbReference type="GO" id="GO:0000287">
    <property type="term" value="F:magnesium ion binding"/>
    <property type="evidence" value="ECO:0007669"/>
    <property type="project" value="UniProtKB-UniRule"/>
</dbReference>
<evidence type="ECO:0000256" key="6">
    <source>
        <dbReference type="ARBA" id="ARBA00022842"/>
    </source>
</evidence>
<keyword evidence="4 7" id="KW-0658">Purine biosynthesis</keyword>
<dbReference type="InterPro" id="IPR005862">
    <property type="entry name" value="PurT"/>
</dbReference>
<feature type="binding site" evidence="7">
    <location>
        <begin position="152"/>
        <end position="157"/>
    </location>
    <ligand>
        <name>ATP</name>
        <dbReference type="ChEBI" id="CHEBI:30616"/>
    </ligand>
</feature>
<dbReference type="Gene3D" id="3.30.470.20">
    <property type="entry name" value="ATP-grasp fold, B domain"/>
    <property type="match status" value="1"/>
</dbReference>
<evidence type="ECO:0000256" key="2">
    <source>
        <dbReference type="ARBA" id="ARBA00022723"/>
    </source>
</evidence>
<evidence type="ECO:0000313" key="10">
    <source>
        <dbReference type="Proteomes" id="UP000460290"/>
    </source>
</evidence>
<dbReference type="UniPathway" id="UPA00074">
    <property type="reaction ID" value="UER00127"/>
</dbReference>
<accession>A0A844Z1M3</accession>
<sequence length="390" mass="42450">MTFTAKILLLGSGELGREFVISAKRLGAYVVACDAYDNAPAMQVADAREVFSMLDGEKLRAAIETHQPDYVVPEVEAIRTEVLAEMEAKGVNIVPSARATQLTMNRDAIRDVAADELGLRTSVYSYAKNLEEVRAGAMKTGFPCIIKPVMSSSGKGQSTVRSDDELEGAWDYAVANMRGDRQRVIVEQFVDFDYEITLLTVRHKAKEGDGVSFCPPIGHRQERGDYQESWQPALMSDDAIAAAQDMARKVVNDLGGYGLFGVEFFVKGDEVIFSELSPRPHDTGMVTSVSQNLSEFDLHARAIMGLSIPEMIRARPSASAVILADQDSEKLTYSGLAAAMAEGADIRIFGKPTSRPYRRMGVALACAGSTDEARRIAKDAAGKVRISYGE</sequence>
<dbReference type="SUPFAM" id="SSF56059">
    <property type="entry name" value="Glutathione synthetase ATP-binding domain-like"/>
    <property type="match status" value="1"/>
</dbReference>
<dbReference type="SUPFAM" id="SSF51246">
    <property type="entry name" value="Rudiment single hybrid motif"/>
    <property type="match status" value="1"/>
</dbReference>
<dbReference type="Gene3D" id="3.40.50.20">
    <property type="match status" value="1"/>
</dbReference>
<dbReference type="NCBIfam" id="NF006766">
    <property type="entry name" value="PRK09288.1"/>
    <property type="match status" value="1"/>
</dbReference>
<comment type="subunit">
    <text evidence="7">Homodimer.</text>
</comment>
<dbReference type="InterPro" id="IPR003135">
    <property type="entry name" value="ATP-grasp_carboxylate-amine"/>
</dbReference>
<feature type="binding site" evidence="7">
    <location>
        <position position="263"/>
    </location>
    <ligand>
        <name>Mg(2+)</name>
        <dbReference type="ChEBI" id="CHEBI:18420"/>
    </ligand>
</feature>
<dbReference type="EC" id="6.3.1.21" evidence="7"/>
<dbReference type="GO" id="GO:0006189">
    <property type="term" value="P:'de novo' IMP biosynthetic process"/>
    <property type="evidence" value="ECO:0007669"/>
    <property type="project" value="UniProtKB-UniRule"/>
</dbReference>
<reference evidence="9 10" key="1">
    <citation type="submission" date="2019-12" db="EMBL/GenBank/DDBJ databases">
        <title>Genomic-based taxomic classification of the family Erythrobacteraceae.</title>
        <authorList>
            <person name="Xu L."/>
        </authorList>
    </citation>
    <scope>NUCLEOTIDE SEQUENCE [LARGE SCALE GENOMIC DNA]</scope>
    <source>
        <strain evidence="9 10">KCTC 42006</strain>
    </source>
</reference>
<feature type="binding site" evidence="7">
    <location>
        <position position="147"/>
    </location>
    <ligand>
        <name>ATP</name>
        <dbReference type="ChEBI" id="CHEBI:30616"/>
    </ligand>
</feature>
<feature type="binding site" evidence="7">
    <location>
        <position position="106"/>
    </location>
    <ligand>
        <name>ATP</name>
        <dbReference type="ChEBI" id="CHEBI:30616"/>
    </ligand>
</feature>
<feature type="binding site" evidence="7">
    <location>
        <position position="351"/>
    </location>
    <ligand>
        <name>N(1)-(5-phospho-beta-D-ribosyl)glycinamide</name>
        <dbReference type="ChEBI" id="CHEBI:143788"/>
    </ligand>
</feature>
<dbReference type="InterPro" id="IPR016185">
    <property type="entry name" value="PreATP-grasp_dom_sf"/>
</dbReference>
<keyword evidence="2 7" id="KW-0479">Metal-binding</keyword>
<dbReference type="AlphaFoldDB" id="A0A844Z1M3"/>
<dbReference type="GO" id="GO:0043815">
    <property type="term" value="F:phosphoribosylglycinamide formyltransferase 2 activity"/>
    <property type="evidence" value="ECO:0007669"/>
    <property type="project" value="UniProtKB-UniRule"/>
</dbReference>
<keyword evidence="10" id="KW-1185">Reference proteome</keyword>
<keyword evidence="5 7" id="KW-0067">ATP-binding</keyword>
<dbReference type="SUPFAM" id="SSF52440">
    <property type="entry name" value="PreATP-grasp domain"/>
    <property type="match status" value="1"/>
</dbReference>
<dbReference type="HAMAP" id="MF_01643">
    <property type="entry name" value="PurT"/>
    <property type="match status" value="1"/>
</dbReference>
<feature type="binding site" evidence="7">
    <location>
        <begin position="187"/>
        <end position="190"/>
    </location>
    <ligand>
        <name>ATP</name>
        <dbReference type="ChEBI" id="CHEBI:30616"/>
    </ligand>
</feature>
<dbReference type="GO" id="GO:0005524">
    <property type="term" value="F:ATP binding"/>
    <property type="evidence" value="ECO:0007669"/>
    <property type="project" value="UniProtKB-UniRule"/>
</dbReference>
<dbReference type="Gene3D" id="3.30.1490.20">
    <property type="entry name" value="ATP-grasp fold, A domain"/>
    <property type="match status" value="1"/>
</dbReference>
<dbReference type="GO" id="GO:0004644">
    <property type="term" value="F:phosphoribosylglycinamide formyltransferase activity"/>
    <property type="evidence" value="ECO:0007669"/>
    <property type="project" value="UniProtKB-UniRule"/>
</dbReference>
<dbReference type="GO" id="GO:0005829">
    <property type="term" value="C:cytosol"/>
    <property type="evidence" value="ECO:0007669"/>
    <property type="project" value="TreeGrafter"/>
</dbReference>
<keyword evidence="1 7" id="KW-0436">Ligase</keyword>
<comment type="caution">
    <text evidence="9">The sequence shown here is derived from an EMBL/GenBank/DDBJ whole genome shotgun (WGS) entry which is preliminary data.</text>
</comment>
<dbReference type="InterPro" id="IPR011054">
    <property type="entry name" value="Rudment_hybrid_motif"/>
</dbReference>
<dbReference type="Pfam" id="PF21244">
    <property type="entry name" value="PurT_C"/>
    <property type="match status" value="1"/>
</dbReference>
<keyword evidence="6 7" id="KW-0460">Magnesium</keyword>
<feature type="binding site" evidence="7">
    <location>
        <position position="275"/>
    </location>
    <ligand>
        <name>Mg(2+)</name>
        <dbReference type="ChEBI" id="CHEBI:18420"/>
    </ligand>
</feature>
<keyword evidence="3 7" id="KW-0547">Nucleotide-binding</keyword>
<name>A0A844Z1M3_9SPHN</name>
<dbReference type="Pfam" id="PF22660">
    <property type="entry name" value="RS_preATP-grasp-like"/>
    <property type="match status" value="1"/>
</dbReference>
<dbReference type="NCBIfam" id="TIGR01142">
    <property type="entry name" value="purT"/>
    <property type="match status" value="1"/>
</dbReference>
<protein>
    <recommendedName>
        <fullName evidence="7">Formate-dependent phosphoribosylglycinamide formyltransferase</fullName>
        <ecNumber evidence="7">6.3.1.21</ecNumber>
    </recommendedName>
    <alternativeName>
        <fullName evidence="7">5'-phosphoribosylglycinamide transformylase 2</fullName>
    </alternativeName>
    <alternativeName>
        <fullName evidence="7">Formate-dependent GAR transformylase</fullName>
    </alternativeName>
    <alternativeName>
        <fullName evidence="7">GAR transformylase 2</fullName>
        <shortName evidence="7">GART 2</shortName>
    </alternativeName>
    <alternativeName>
        <fullName evidence="7">Non-folate glycinamide ribonucleotide transformylase</fullName>
    </alternativeName>
    <alternativeName>
        <fullName evidence="7">Phosphoribosylglycinamide formyltransferase 2</fullName>
    </alternativeName>
</protein>
<dbReference type="OrthoDB" id="9804625at2"/>
<evidence type="ECO:0000256" key="7">
    <source>
        <dbReference type="HAMAP-Rule" id="MF_01643"/>
    </source>
</evidence>
<comment type="function">
    <text evidence="7">Involved in the de novo purine biosynthesis. Catalyzes the transfer of formate to 5-phospho-ribosyl-glycinamide (GAR), producing 5-phospho-ribosyl-N-formylglycinamide (FGAR). Formate is provided by PurU via hydrolysis of 10-formyl-tetrahydrofolate.</text>
</comment>
<evidence type="ECO:0000256" key="5">
    <source>
        <dbReference type="ARBA" id="ARBA00022840"/>
    </source>
</evidence>
<dbReference type="InterPro" id="IPR048740">
    <property type="entry name" value="PurT_C"/>
</dbReference>
<gene>
    <name evidence="7 9" type="primary">purT</name>
    <name evidence="9" type="ORF">GRI35_00425</name>
</gene>
<dbReference type="PANTHER" id="PTHR43055:SF1">
    <property type="entry name" value="FORMATE-DEPENDENT PHOSPHORIBOSYLGLYCINAMIDE FORMYLTRANSFERASE"/>
    <property type="match status" value="1"/>
</dbReference>
<dbReference type="EMBL" id="WTYZ01000001">
    <property type="protein sequence ID" value="MXO81835.1"/>
    <property type="molecule type" value="Genomic_DNA"/>
</dbReference>
<feature type="domain" description="ATP-grasp" evidence="8">
    <location>
        <begin position="111"/>
        <end position="304"/>
    </location>
</feature>
<dbReference type="InterPro" id="IPR013815">
    <property type="entry name" value="ATP_grasp_subdomain_1"/>
</dbReference>
<dbReference type="RefSeq" id="WP_160612197.1">
    <property type="nucleotide sequence ID" value="NZ_JAUFQM010000001.1"/>
</dbReference>
<dbReference type="Pfam" id="PF02222">
    <property type="entry name" value="ATP-grasp"/>
    <property type="match status" value="1"/>
</dbReference>
<evidence type="ECO:0000256" key="3">
    <source>
        <dbReference type="ARBA" id="ARBA00022741"/>
    </source>
</evidence>
<dbReference type="PANTHER" id="PTHR43055">
    <property type="entry name" value="FORMATE-DEPENDENT PHOSPHORIBOSYLGLYCINAMIDE FORMYLTRANSFERASE"/>
    <property type="match status" value="1"/>
</dbReference>
<dbReference type="InterPro" id="IPR054350">
    <property type="entry name" value="PurT/PurK_preATP-grasp"/>
</dbReference>
<feature type="binding site" evidence="7">
    <location>
        <begin position="14"/>
        <end position="15"/>
    </location>
    <ligand>
        <name>N(1)-(5-phospho-beta-D-ribosyl)glycinamide</name>
        <dbReference type="ChEBI" id="CHEBI:143788"/>
    </ligand>
</feature>
<keyword evidence="9" id="KW-0808">Transferase</keyword>
<comment type="catalytic activity">
    <reaction evidence="7">
        <text>N(1)-(5-phospho-beta-D-ribosyl)glycinamide + formate + ATP = N(2)-formyl-N(1)-(5-phospho-beta-D-ribosyl)glycinamide + ADP + phosphate + H(+)</text>
        <dbReference type="Rhea" id="RHEA:24829"/>
        <dbReference type="ChEBI" id="CHEBI:15378"/>
        <dbReference type="ChEBI" id="CHEBI:15740"/>
        <dbReference type="ChEBI" id="CHEBI:30616"/>
        <dbReference type="ChEBI" id="CHEBI:43474"/>
        <dbReference type="ChEBI" id="CHEBI:143788"/>
        <dbReference type="ChEBI" id="CHEBI:147286"/>
        <dbReference type="ChEBI" id="CHEBI:456216"/>
        <dbReference type="EC" id="6.3.1.21"/>
    </reaction>
</comment>
<evidence type="ECO:0000256" key="1">
    <source>
        <dbReference type="ARBA" id="ARBA00022598"/>
    </source>
</evidence>
<dbReference type="PROSITE" id="PS50975">
    <property type="entry name" value="ATP_GRASP"/>
    <property type="match status" value="1"/>
</dbReference>
<feature type="binding site" evidence="7">
    <location>
        <position position="195"/>
    </location>
    <ligand>
        <name>ATP</name>
        <dbReference type="ChEBI" id="CHEBI:30616"/>
    </ligand>
</feature>
<proteinExistence type="inferred from homology"/>
<feature type="binding site" evidence="7">
    <location>
        <begin position="358"/>
        <end position="359"/>
    </location>
    <ligand>
        <name>N(1)-(5-phospho-beta-D-ribosyl)glycinamide</name>
        <dbReference type="ChEBI" id="CHEBI:143788"/>
    </ligand>
</feature>
<evidence type="ECO:0000259" key="8">
    <source>
        <dbReference type="PROSITE" id="PS50975"/>
    </source>
</evidence>
<evidence type="ECO:0000256" key="4">
    <source>
        <dbReference type="ARBA" id="ARBA00022755"/>
    </source>
</evidence>